<dbReference type="PATRIC" id="fig|1348973.3.peg.695"/>
<dbReference type="PANTHER" id="PTHR38733:SF1">
    <property type="entry name" value="TYPE IV METHYL-DIRECTED RESTRICTION ENZYME ECOKMCRBC"/>
    <property type="match status" value="1"/>
</dbReference>
<dbReference type="AlphaFoldDB" id="A0A072NS44"/>
<dbReference type="RefSeq" id="WP_035193369.1">
    <property type="nucleotide sequence ID" value="NZ_JJRY01000002.1"/>
</dbReference>
<accession>A0A072NS44</accession>
<dbReference type="Pfam" id="PF10117">
    <property type="entry name" value="McrBC"/>
    <property type="match status" value="1"/>
</dbReference>
<gene>
    <name evidence="1" type="ORF">M670_00724</name>
</gene>
<dbReference type="Proteomes" id="UP000027936">
    <property type="component" value="Unassembled WGS sequence"/>
</dbReference>
<comment type="caution">
    <text evidence="1">The sequence shown here is derived from an EMBL/GenBank/DDBJ whole genome shotgun (WGS) entry which is preliminary data.</text>
</comment>
<name>A0A072NS44_SCHAZ</name>
<dbReference type="OrthoDB" id="7788065at2"/>
<dbReference type="EMBL" id="JJRY01000002">
    <property type="protein sequence ID" value="KEF39703.1"/>
    <property type="molecule type" value="Genomic_DNA"/>
</dbReference>
<protein>
    <submittedName>
        <fullName evidence="1">McrBC 5-methylcytosine restriction system component</fullName>
    </submittedName>
</protein>
<organism evidence="1 2">
    <name type="scientific">Schinkia azotoformans MEV2011</name>
    <dbReference type="NCBI Taxonomy" id="1348973"/>
    <lineage>
        <taxon>Bacteria</taxon>
        <taxon>Bacillati</taxon>
        <taxon>Bacillota</taxon>
        <taxon>Bacilli</taxon>
        <taxon>Bacillales</taxon>
        <taxon>Bacillaceae</taxon>
        <taxon>Calidifontibacillus/Schinkia group</taxon>
        <taxon>Schinkia</taxon>
    </lineage>
</organism>
<reference evidence="1 2" key="1">
    <citation type="submission" date="2014-04" db="EMBL/GenBank/DDBJ databases">
        <title>Draft genome sequence of Bacillus azotoformans MEV2011, a (co-) denitrifying strain unable to grow in the presence of oxygen.</title>
        <authorList>
            <person name="Nielsen M."/>
            <person name="Schreiber L."/>
            <person name="Finster K."/>
            <person name="Schramm A."/>
        </authorList>
    </citation>
    <scope>NUCLEOTIDE SEQUENCE [LARGE SCALE GENOMIC DNA]</scope>
    <source>
        <strain evidence="1 2">MEV2011</strain>
    </source>
</reference>
<evidence type="ECO:0000313" key="1">
    <source>
        <dbReference type="EMBL" id="KEF39703.1"/>
    </source>
</evidence>
<sequence length="438" mass="50064">MHRIILQEYGTQINIEEIADNCNITAQSMRALLRKANSRIMTALSLRTNPLIMDSDTVRAVNIAGAIRLSAQIELEIMPKYLGFSENDTHWKEDFYLLSTLSKHGRLLEGDNIHTVTAYRSSLYDIAGRALAENFVPLRRNMLRKYRRDLFEDYSIEGEIRFEDAFVKHPDGIPQEKVTFDKKNEYNATILAAMQYVQPHVTDIKVQRILQESITILQPQNSIQMDRPRLALPARDLRWKSEYDLAYDIIHGMGVVFTDGNILSPGFVVSTWQIWEWLITNSVRIGESDLKVFSQKAFRFGTVQNNHLAPQQHLYVYPDVCATQPDTGEIVYLVDAKYKLLSANNSGEANRADLYEALAFCQSTRCRYLFLAYPIEYTQGDELRVNLAATYQLEGNTIFAIQIPVQGLATPGGLHRFSNMLTSGIKDILEYYNEVRVG</sequence>
<dbReference type="PANTHER" id="PTHR38733">
    <property type="entry name" value="PROTEIN MCRC"/>
    <property type="match status" value="1"/>
</dbReference>
<proteinExistence type="predicted"/>
<evidence type="ECO:0000313" key="2">
    <source>
        <dbReference type="Proteomes" id="UP000027936"/>
    </source>
</evidence>
<dbReference type="InterPro" id="IPR019292">
    <property type="entry name" value="McrC"/>
</dbReference>